<dbReference type="PANTHER" id="PTHR10339">
    <property type="entry name" value="ADP-RIBOSYLTRANSFERASE"/>
    <property type="match status" value="1"/>
</dbReference>
<keyword evidence="3 7" id="KW-0808">Transferase</keyword>
<comment type="similarity">
    <text evidence="1 7">Belongs to the Arg-specific ADP-ribosyltransferase family.</text>
</comment>
<evidence type="ECO:0000256" key="3">
    <source>
        <dbReference type="ARBA" id="ARBA00022679"/>
    </source>
</evidence>
<dbReference type="GO" id="GO:0003950">
    <property type="term" value="F:NAD+ poly-ADP-ribosyltransferase activity"/>
    <property type="evidence" value="ECO:0007669"/>
    <property type="project" value="TreeGrafter"/>
</dbReference>
<evidence type="ECO:0000256" key="6">
    <source>
        <dbReference type="ARBA" id="ARBA00047597"/>
    </source>
</evidence>
<reference evidence="9" key="1">
    <citation type="submission" date="2024-04" db="EMBL/GenBank/DDBJ databases">
        <title>Salinicola lusitanus LLJ914,a marine bacterium isolated from the Okinawa Trough.</title>
        <authorList>
            <person name="Li J."/>
        </authorList>
    </citation>
    <scope>NUCLEOTIDE SEQUENCE [LARGE SCALE GENOMIC DNA]</scope>
</reference>
<dbReference type="GO" id="GO:0016779">
    <property type="term" value="F:nucleotidyltransferase activity"/>
    <property type="evidence" value="ECO:0007669"/>
    <property type="project" value="UniProtKB-KW"/>
</dbReference>
<dbReference type="InterPro" id="IPR000768">
    <property type="entry name" value="ART"/>
</dbReference>
<evidence type="ECO:0000313" key="8">
    <source>
        <dbReference type="EMBL" id="KAK7910188.1"/>
    </source>
</evidence>
<dbReference type="EMBL" id="JBBPFD010000010">
    <property type="protein sequence ID" value="KAK7910188.1"/>
    <property type="molecule type" value="Genomic_DNA"/>
</dbReference>
<comment type="catalytic activity">
    <reaction evidence="6 7">
        <text>L-arginyl-[protein] + NAD(+) = N(omega)-(ADP-D-ribosyl)-L-arginyl-[protein] + nicotinamide + H(+)</text>
        <dbReference type="Rhea" id="RHEA:19149"/>
        <dbReference type="Rhea" id="RHEA-COMP:10532"/>
        <dbReference type="Rhea" id="RHEA-COMP:15087"/>
        <dbReference type="ChEBI" id="CHEBI:15378"/>
        <dbReference type="ChEBI" id="CHEBI:17154"/>
        <dbReference type="ChEBI" id="CHEBI:29965"/>
        <dbReference type="ChEBI" id="CHEBI:57540"/>
        <dbReference type="ChEBI" id="CHEBI:142554"/>
        <dbReference type="EC" id="2.4.2.31"/>
    </reaction>
</comment>
<sequence>MEKSVDDMYNGCDAKMADKILKNPCQNSCQTTYRRSKLKFTGEVNQEIRFGAFASTSKRTDLTTFGKETCFHIKTCFGAYLKHYPILGDHEQEVLIPPYEKRPGQNQPTKEIAADHLAHFRIIAIVNKDV</sequence>
<dbReference type="Gene3D" id="3.90.176.10">
    <property type="entry name" value="Toxin ADP-ribosyltransferase, Chain A, domain 1"/>
    <property type="match status" value="1"/>
</dbReference>
<keyword evidence="2 7" id="KW-0328">Glycosyltransferase</keyword>
<dbReference type="PRINTS" id="PR00970">
    <property type="entry name" value="RIBTRNSFRASE"/>
</dbReference>
<evidence type="ECO:0000256" key="5">
    <source>
        <dbReference type="ARBA" id="ARBA00022857"/>
    </source>
</evidence>
<evidence type="ECO:0000256" key="7">
    <source>
        <dbReference type="RuleBase" id="RU361228"/>
    </source>
</evidence>
<proteinExistence type="inferred from homology"/>
<accession>A0AAW0P6H4</accession>
<keyword evidence="7" id="KW-0520">NAD</keyword>
<dbReference type="GO" id="GO:0106274">
    <property type="term" value="F:NAD+-protein-arginine ADP-ribosyltransferase activity"/>
    <property type="evidence" value="ECO:0007669"/>
    <property type="project" value="UniProtKB-EC"/>
</dbReference>
<evidence type="ECO:0000256" key="1">
    <source>
        <dbReference type="ARBA" id="ARBA00009558"/>
    </source>
</evidence>
<name>A0AAW0P6H4_9GOBI</name>
<protein>
    <recommendedName>
        <fullName evidence="7">NAD(P)(+)--arginine ADP-ribosyltransferase</fullName>
        <ecNumber evidence="7">2.4.2.31</ecNumber>
    </recommendedName>
    <alternativeName>
        <fullName evidence="7">Mono(ADP-ribosyl)transferase</fullName>
    </alternativeName>
</protein>
<evidence type="ECO:0000313" key="9">
    <source>
        <dbReference type="Proteomes" id="UP001460270"/>
    </source>
</evidence>
<dbReference type="Proteomes" id="UP001460270">
    <property type="component" value="Unassembled WGS sequence"/>
</dbReference>
<keyword evidence="9" id="KW-1185">Reference proteome</keyword>
<dbReference type="InterPro" id="IPR050999">
    <property type="entry name" value="ADP-ribosyltransferase_ARG"/>
</dbReference>
<dbReference type="PANTHER" id="PTHR10339:SF29">
    <property type="entry name" value="NAD(P)(+)--ARGININE ADP-RIBOSYLTRANSFERASE"/>
    <property type="match status" value="1"/>
</dbReference>
<keyword evidence="5 7" id="KW-0521">NADP</keyword>
<comment type="caution">
    <text evidence="8">The sequence shown here is derived from an EMBL/GenBank/DDBJ whole genome shotgun (WGS) entry which is preliminary data.</text>
</comment>
<evidence type="ECO:0000256" key="4">
    <source>
        <dbReference type="ARBA" id="ARBA00022695"/>
    </source>
</evidence>
<dbReference type="EC" id="2.4.2.31" evidence="7"/>
<dbReference type="Pfam" id="PF01129">
    <property type="entry name" value="ART"/>
    <property type="match status" value="1"/>
</dbReference>
<organism evidence="8 9">
    <name type="scientific">Mugilogobius chulae</name>
    <name type="common">yellowstripe goby</name>
    <dbReference type="NCBI Taxonomy" id="88201"/>
    <lineage>
        <taxon>Eukaryota</taxon>
        <taxon>Metazoa</taxon>
        <taxon>Chordata</taxon>
        <taxon>Craniata</taxon>
        <taxon>Vertebrata</taxon>
        <taxon>Euteleostomi</taxon>
        <taxon>Actinopterygii</taxon>
        <taxon>Neopterygii</taxon>
        <taxon>Teleostei</taxon>
        <taxon>Neoteleostei</taxon>
        <taxon>Acanthomorphata</taxon>
        <taxon>Gobiaria</taxon>
        <taxon>Gobiiformes</taxon>
        <taxon>Gobioidei</taxon>
        <taxon>Gobiidae</taxon>
        <taxon>Gobionellinae</taxon>
        <taxon>Mugilogobius</taxon>
    </lineage>
</organism>
<gene>
    <name evidence="8" type="ORF">WMY93_014872</name>
</gene>
<dbReference type="SUPFAM" id="SSF56399">
    <property type="entry name" value="ADP-ribosylation"/>
    <property type="match status" value="1"/>
</dbReference>
<keyword evidence="4" id="KW-0548">Nucleotidyltransferase</keyword>
<evidence type="ECO:0000256" key="2">
    <source>
        <dbReference type="ARBA" id="ARBA00022676"/>
    </source>
</evidence>
<dbReference type="AlphaFoldDB" id="A0AAW0P6H4"/>